<protein>
    <recommendedName>
        <fullName evidence="3">Nephrocystin 3-like N-terminal domain-containing protein</fullName>
    </recommendedName>
</protein>
<dbReference type="PANTHER" id="PTHR24133">
    <property type="entry name" value="ANKYRIN DOMAIN-CONTAINING"/>
    <property type="match status" value="1"/>
</dbReference>
<feature type="repeat" description="ANK" evidence="2">
    <location>
        <begin position="527"/>
        <end position="560"/>
    </location>
</feature>
<accession>A0A1S9RDN7</accession>
<reference evidence="5" key="1">
    <citation type="submission" date="2015-09" db="EMBL/GenBank/DDBJ databases">
        <authorList>
            <person name="Fill T.P."/>
            <person name="Baretta J.F."/>
            <person name="de Almeida L.G."/>
            <person name="Rocha M."/>
            <person name="de Souza D.H."/>
            <person name="Malavazi I."/>
            <person name="Cerdeira L.T."/>
            <person name="Hong H."/>
            <person name="Samborskyy M."/>
            <person name="de Vasconcelos A.T."/>
            <person name="Leadlay P."/>
            <person name="Rodrigues-Filho E."/>
        </authorList>
    </citation>
    <scope>NUCLEOTIDE SEQUENCE [LARGE SCALE GENOMIC DNA]</scope>
    <source>
        <strain evidence="5">LaBioMMi 136</strain>
    </source>
</reference>
<dbReference type="InterPro" id="IPR027417">
    <property type="entry name" value="P-loop_NTPase"/>
</dbReference>
<feature type="domain" description="Nephrocystin 3-like N-terminal" evidence="3">
    <location>
        <begin position="64"/>
        <end position="224"/>
    </location>
</feature>
<evidence type="ECO:0000256" key="2">
    <source>
        <dbReference type="PROSITE-ProRule" id="PRU00023"/>
    </source>
</evidence>
<evidence type="ECO:0000256" key="1">
    <source>
        <dbReference type="ARBA" id="ARBA00022737"/>
    </source>
</evidence>
<dbReference type="SUPFAM" id="SSF48403">
    <property type="entry name" value="Ankyrin repeat"/>
    <property type="match status" value="6"/>
</dbReference>
<evidence type="ECO:0000259" key="3">
    <source>
        <dbReference type="Pfam" id="PF24883"/>
    </source>
</evidence>
<keyword evidence="2" id="KW-0040">ANK repeat</keyword>
<comment type="caution">
    <text evidence="4">The sequence shown here is derived from an EMBL/GenBank/DDBJ whole genome shotgun (WGS) entry which is preliminary data.</text>
</comment>
<sequence>MSLSDSEGSDAVMISPDDLLDFNNENILPLPVEDLKNIRAWLQPTPYDLERSEFSRYLESYLAGTGQWLLSTDVYQQWHGGDTNGLLWIKGIPGSGKSVLAASIIHQLRKENVPVLFFFFRQIIDANHQPVGALRDWLCQILPFSPPLQVKLKKEYLENRRTIDSLAANDLWKNIRFALSTFPKAYCVTDALDEMDQGNDDFLHTLVELGHWRPVNVKVLILSRPVVAVESPLRPFLVPSLRLEESLVDIDIATYVQYRLQNSSVPEKYWNLITEAVPGRANGLFLYARLSMDAFLKPGANVQDVLMKLPADLNVMYKDLLREHTKRSNVPEDLQLLILQSITHATRPLRLLEVAELIKATHAPVGNCSLKEIKDLVRASCGPLLQILHDETVSVVHHSFTEFLKGFTLSNVHYSSTYPILEAGPTNQRLAMACLDYLTSGCLDNLKIKKRTNQSESFFPKKDKQSGIRLRFPFLEYAAHNWYMHTRRAALAGMDLSSFYLVLDSFFANKQRFIAWLDIDWPKNVIQGLTPLHAVAKTGLDQYAAHLLKKGDADPNALSSCDDSPLYWAASCGHADVAKILIDNGADPDGEAREGCIPLHVAASENRPEVVKVLLAAGADPLTPKTKEGPRISCGNGPVSIGDTPLMYACYNGHTKAVAEFLPYLTDPDSITKALFWSAGSGHAACVNLILQHATVDVNAKYMGKTLLFKACLKCDLNTIKVILATGADPNIPHPYHFEGPRSVGFNKLQLQLSPKHSDEPRGYTALHALCGLEYTASPRPSAPHCVSLLLQAGADIHFRALKGETALHFACLSKVDIVKVLLEAGADPYAETDAGDTILHTDGETDKELLPILSGSGLVDISKIIAESNGGPLFCRLGGSHFESVLELLKYKPDLNVTAPDGNGLLHVLFSHWHSRSKDSVLHALLSAGADPNLQNKKGEAPLHLLAETNTGFETVSRLIKAGADIEIRDAQGQTPLFEASNCISVGNGVFETLIELGARLDTRDIKGRTLLHQVVENASRLDKLAGLMGFDPSIVDCKGNTLFLELNRLAQDVLKKPSYSWSPPSIKTDFDHVIQECTNMSPQDVDGIQPLHIASAVSENYVFKLLESGADIFGVTKEGMTALHVAARARQPGIIGLILSKIADLDDEKRKSFIIQRNTEGSAALHYACCSGRPETVDLLLDAGADPNLLGKNGFTPFRTCAEFEIEQARWGRICKQETPKAFKTASILLGNRSVPSPGEDLERFQWRSHDVANASDSTRLDEILSSLVLHGANITGEDGSLRDAFHAAVLNQHDYTAECLAQFQSRFLPNMNLIEGSDGNNFMLCKTRLEAERSLLRTQEEKQKTWQPSPNRAQAMHTSILIARRQYSMLEEMMPRIDVLLLNSINVSLLHKLVEVGLSVILDRVCTREAALKFDDHEWCRQAEDANHCSRNMTKPLLITACERRLPNMEVVRFLVEKIGVDINLNARKKGYTSGKDGLLSDNSVLHDLAGGVTWWNVHQALPYLIGKGANLELRNHDGDTPLHIALDFKKYKGVFYKDAVKILLDNGTDVNAMNSKGETCLSKAGSDIELITLLLSYGTEISPAAIFSAIELGNVEQLEFFLSQGDLANLRRPAPETPERIEFRQIPRAEVYPLLHAATFESSGKPGLTPFRMRMMTALLQHGADPHATFTKFYQVNDDSFCNEKKLDSVIQNSRGKWEAKTCIVIHEILETGKIVEPLLQLPSLQLELRDSQGRTLILSTTEGKTIQELADRGADITAQEKSGATVVHNLIQREPHELVINTIKALLTRDPNLVHMRDNAGDTPLHYVLRKSHIHKEYVDLLLEYGADPLQLDSKGNTALHFLATNPHVHKARIQQLLELGLDINARNKKGNTPLSRYYANSSLRYGNSFWGNDVTARSDNDFMLFFKDRGADFFALNNMGTSLLHVVAGREISDGVLYLEEQLKEPMKNHVRWFKFLMDMGLDPMLEDAQQRTSLDVAAACGNEHILKLFNQRPTESI</sequence>
<evidence type="ECO:0000313" key="5">
    <source>
        <dbReference type="Proteomes" id="UP000190744"/>
    </source>
</evidence>
<feature type="repeat" description="ANK" evidence="2">
    <location>
        <begin position="561"/>
        <end position="593"/>
    </location>
</feature>
<feature type="repeat" description="ANK" evidence="2">
    <location>
        <begin position="594"/>
        <end position="620"/>
    </location>
</feature>
<keyword evidence="1" id="KW-0677">Repeat</keyword>
<feature type="repeat" description="ANK" evidence="2">
    <location>
        <begin position="1805"/>
        <end position="1839"/>
    </location>
</feature>
<feature type="repeat" description="ANK" evidence="2">
    <location>
        <begin position="939"/>
        <end position="972"/>
    </location>
</feature>
<dbReference type="SUPFAM" id="SSF52540">
    <property type="entry name" value="P-loop containing nucleoside triphosphate hydrolases"/>
    <property type="match status" value="1"/>
</dbReference>
<dbReference type="Pfam" id="PF24883">
    <property type="entry name" value="NPHP3_N"/>
    <property type="match status" value="1"/>
</dbReference>
<dbReference type="PROSITE" id="PS50088">
    <property type="entry name" value="ANK_REPEAT"/>
    <property type="match status" value="11"/>
</dbReference>
<dbReference type="PROSITE" id="PS50297">
    <property type="entry name" value="ANK_REP_REGION"/>
    <property type="match status" value="8"/>
</dbReference>
<dbReference type="InterPro" id="IPR002110">
    <property type="entry name" value="Ankyrin_rpt"/>
</dbReference>
<feature type="repeat" description="ANK" evidence="2">
    <location>
        <begin position="902"/>
        <end position="938"/>
    </location>
</feature>
<dbReference type="PANTHER" id="PTHR24133:SF40">
    <property type="entry name" value="ANKYRIN REPEAT DOMAIN 44"/>
    <property type="match status" value="1"/>
</dbReference>
<dbReference type="InterPro" id="IPR056884">
    <property type="entry name" value="NPHP3-like_N"/>
</dbReference>
<feature type="repeat" description="ANK" evidence="2">
    <location>
        <begin position="1162"/>
        <end position="1194"/>
    </location>
</feature>
<feature type="repeat" description="ANK" evidence="2">
    <location>
        <begin position="1840"/>
        <end position="1874"/>
    </location>
</feature>
<gene>
    <name evidence="4" type="ORF">PEBR_35404</name>
</gene>
<dbReference type="Proteomes" id="UP000190744">
    <property type="component" value="Unassembled WGS sequence"/>
</dbReference>
<dbReference type="Pfam" id="PF12796">
    <property type="entry name" value="Ank_2"/>
    <property type="match status" value="7"/>
</dbReference>
<evidence type="ECO:0000313" key="4">
    <source>
        <dbReference type="EMBL" id="OOQ83535.1"/>
    </source>
</evidence>
<dbReference type="Gene3D" id="3.40.50.300">
    <property type="entry name" value="P-loop containing nucleotide triphosphate hydrolases"/>
    <property type="match status" value="1"/>
</dbReference>
<feature type="repeat" description="ANK" evidence="2">
    <location>
        <begin position="973"/>
        <end position="1007"/>
    </location>
</feature>
<feature type="repeat" description="ANK" evidence="2">
    <location>
        <begin position="1120"/>
        <end position="1152"/>
    </location>
</feature>
<dbReference type="InterPro" id="IPR036770">
    <property type="entry name" value="Ankyrin_rpt-contain_sf"/>
</dbReference>
<organism evidence="4 5">
    <name type="scientific">Penicillium brasilianum</name>
    <dbReference type="NCBI Taxonomy" id="104259"/>
    <lineage>
        <taxon>Eukaryota</taxon>
        <taxon>Fungi</taxon>
        <taxon>Dikarya</taxon>
        <taxon>Ascomycota</taxon>
        <taxon>Pezizomycotina</taxon>
        <taxon>Eurotiomycetes</taxon>
        <taxon>Eurotiomycetidae</taxon>
        <taxon>Eurotiales</taxon>
        <taxon>Aspergillaceae</taxon>
        <taxon>Penicillium</taxon>
    </lineage>
</organism>
<dbReference type="EMBL" id="LJBN01000194">
    <property type="protein sequence ID" value="OOQ83535.1"/>
    <property type="molecule type" value="Genomic_DNA"/>
</dbReference>
<dbReference type="InterPro" id="IPR052391">
    <property type="entry name" value="E3_Ligase-Neurotoxin"/>
</dbReference>
<dbReference type="Gene3D" id="1.25.40.20">
    <property type="entry name" value="Ankyrin repeat-containing domain"/>
    <property type="match status" value="6"/>
</dbReference>
<feature type="repeat" description="ANK" evidence="2">
    <location>
        <begin position="1521"/>
        <end position="1559"/>
    </location>
</feature>
<proteinExistence type="predicted"/>
<name>A0A1S9RDN7_PENBI</name>
<dbReference type="SMART" id="SM00248">
    <property type="entry name" value="ANK"/>
    <property type="match status" value="25"/>
</dbReference>